<evidence type="ECO:0000256" key="3">
    <source>
        <dbReference type="ARBA" id="ARBA00022837"/>
    </source>
</evidence>
<keyword evidence="4 6" id="KW-1133">Transmembrane helix</keyword>
<dbReference type="GO" id="GO:0034220">
    <property type="term" value="P:monoatomic ion transmembrane transport"/>
    <property type="evidence" value="ECO:0007669"/>
    <property type="project" value="UniProtKB-KW"/>
</dbReference>
<feature type="domain" description="Ion transport" evidence="7">
    <location>
        <begin position="21"/>
        <end position="222"/>
    </location>
</feature>
<comment type="subcellular location">
    <subcellularLocation>
        <location evidence="1">Membrane</location>
        <topology evidence="1">Multi-pass membrane protein</topology>
    </subcellularLocation>
</comment>
<keyword evidence="8" id="KW-0406">Ion transport</keyword>
<dbReference type="PANTHER" id="PTHR10037:SF62">
    <property type="entry name" value="SODIUM CHANNEL PROTEIN 60E"/>
    <property type="match status" value="1"/>
</dbReference>
<sequence length="413" mass="46644">MECLGYASAAWGSSSRPLAPTAQISEHIFTWIFAGELALRVYAQRCAYFKDLMNIADTVLVILPMLDLYVFKPLAGFSPNIDILRLLRLGKLVRAVRLMRTLRLFQGLRLLVQACSSFLPSLMWSMALLGVCMMMGSLVMGNLLQEFIKDPNEDEEWRLWVWTYYGTAYRAMYTMYELTFAGNWPTRARPVLENVDHSYALFYVVYVTFIVFAVIRVITAVFLRETLEAANNDAELIVQERLRQKAKYVKKLEGAEFELEAISLECIGGVVDDDPDSGLTFPGGIFVAMDESGDGMLTEEEMTELLMDHRVQAYLSSMDLDLSEGEALFRLLQNGEGMVTYEDFIDGVMRCKGPAKAIDQRLGPRWLGLRRLGGGGGLARRHVWGGRTDGSRLSGSVCFTTSTFSWKRGMFEW</sequence>
<keyword evidence="3" id="KW-0106">Calcium</keyword>
<dbReference type="PANTHER" id="PTHR10037">
    <property type="entry name" value="VOLTAGE-GATED CATION CHANNEL CALCIUM AND SODIUM"/>
    <property type="match status" value="1"/>
</dbReference>
<evidence type="ECO:0000313" key="9">
    <source>
        <dbReference type="Proteomes" id="UP001642464"/>
    </source>
</evidence>
<protein>
    <submittedName>
        <fullName evidence="8">Sodium channel protein type 11 subunit alpha (NaN) (Sensory neuron sodium channel 2) (Sodium channel protein type XI subunit alpha) (Voltage-gated sodium channel subunit alpha Nav1.9)</fullName>
    </submittedName>
</protein>
<keyword evidence="2 6" id="KW-0812">Transmembrane</keyword>
<dbReference type="InterPro" id="IPR011992">
    <property type="entry name" value="EF-hand-dom_pair"/>
</dbReference>
<dbReference type="EMBL" id="CAXAMM010010225">
    <property type="protein sequence ID" value="CAK9022738.1"/>
    <property type="molecule type" value="Genomic_DNA"/>
</dbReference>
<dbReference type="InterPro" id="IPR005821">
    <property type="entry name" value="Ion_trans_dom"/>
</dbReference>
<reference evidence="8 9" key="1">
    <citation type="submission" date="2024-02" db="EMBL/GenBank/DDBJ databases">
        <authorList>
            <person name="Chen Y."/>
            <person name="Shah S."/>
            <person name="Dougan E. K."/>
            <person name="Thang M."/>
            <person name="Chan C."/>
        </authorList>
    </citation>
    <scope>NUCLEOTIDE SEQUENCE [LARGE SCALE GENOMIC DNA]</scope>
</reference>
<keyword evidence="5 6" id="KW-0472">Membrane</keyword>
<comment type="caution">
    <text evidence="8">The sequence shown here is derived from an EMBL/GenBank/DDBJ whole genome shotgun (WGS) entry which is preliminary data.</text>
</comment>
<feature type="transmembrane region" description="Helical" evidence="6">
    <location>
        <begin position="110"/>
        <end position="136"/>
    </location>
</feature>
<keyword evidence="9" id="KW-1185">Reference proteome</keyword>
<evidence type="ECO:0000256" key="6">
    <source>
        <dbReference type="SAM" id="Phobius"/>
    </source>
</evidence>
<dbReference type="InterPro" id="IPR018247">
    <property type="entry name" value="EF_Hand_1_Ca_BS"/>
</dbReference>
<evidence type="ECO:0000256" key="1">
    <source>
        <dbReference type="ARBA" id="ARBA00004141"/>
    </source>
</evidence>
<feature type="transmembrane region" description="Helical" evidence="6">
    <location>
        <begin position="200"/>
        <end position="223"/>
    </location>
</feature>
<evidence type="ECO:0000256" key="4">
    <source>
        <dbReference type="ARBA" id="ARBA00022989"/>
    </source>
</evidence>
<evidence type="ECO:0000256" key="5">
    <source>
        <dbReference type="ARBA" id="ARBA00023136"/>
    </source>
</evidence>
<keyword evidence="8" id="KW-0407">Ion channel</keyword>
<dbReference type="Gene3D" id="1.10.287.70">
    <property type="match status" value="1"/>
</dbReference>
<evidence type="ECO:0000259" key="7">
    <source>
        <dbReference type="Pfam" id="PF00520"/>
    </source>
</evidence>
<dbReference type="Proteomes" id="UP001642464">
    <property type="component" value="Unassembled WGS sequence"/>
</dbReference>
<dbReference type="SUPFAM" id="SSF81324">
    <property type="entry name" value="Voltage-gated potassium channels"/>
    <property type="match status" value="1"/>
</dbReference>
<proteinExistence type="predicted"/>
<keyword evidence="8" id="KW-0813">Transport</keyword>
<organism evidence="8 9">
    <name type="scientific">Durusdinium trenchii</name>
    <dbReference type="NCBI Taxonomy" id="1381693"/>
    <lineage>
        <taxon>Eukaryota</taxon>
        <taxon>Sar</taxon>
        <taxon>Alveolata</taxon>
        <taxon>Dinophyceae</taxon>
        <taxon>Suessiales</taxon>
        <taxon>Symbiodiniaceae</taxon>
        <taxon>Durusdinium</taxon>
    </lineage>
</organism>
<dbReference type="Gene3D" id="1.20.120.350">
    <property type="entry name" value="Voltage-gated potassium channels. Chain C"/>
    <property type="match status" value="1"/>
</dbReference>
<dbReference type="PROSITE" id="PS00018">
    <property type="entry name" value="EF_HAND_1"/>
    <property type="match status" value="1"/>
</dbReference>
<accession>A0ABP0K7H6</accession>
<dbReference type="Gene3D" id="1.10.238.10">
    <property type="entry name" value="EF-hand"/>
    <property type="match status" value="1"/>
</dbReference>
<dbReference type="SUPFAM" id="SSF47473">
    <property type="entry name" value="EF-hand"/>
    <property type="match status" value="1"/>
</dbReference>
<evidence type="ECO:0000256" key="2">
    <source>
        <dbReference type="ARBA" id="ARBA00022692"/>
    </source>
</evidence>
<name>A0ABP0K7H6_9DINO</name>
<evidence type="ECO:0000313" key="8">
    <source>
        <dbReference type="EMBL" id="CAK9022738.1"/>
    </source>
</evidence>
<dbReference type="InterPro" id="IPR027359">
    <property type="entry name" value="Volt_channel_dom_sf"/>
</dbReference>
<dbReference type="InterPro" id="IPR043203">
    <property type="entry name" value="VGCC_Ca_Na"/>
</dbReference>
<gene>
    <name evidence="8" type="ORF">SCF082_LOCUS15928</name>
</gene>
<dbReference type="Pfam" id="PF00520">
    <property type="entry name" value="Ion_trans"/>
    <property type="match status" value="1"/>
</dbReference>